<dbReference type="InterPro" id="IPR015422">
    <property type="entry name" value="PyrdxlP-dep_Trfase_small"/>
</dbReference>
<dbReference type="FunFam" id="3.40.640.10:FF:000009">
    <property type="entry name" value="Cystathionine gamma-synthase homolog"/>
    <property type="match status" value="1"/>
</dbReference>
<proteinExistence type="inferred from homology"/>
<dbReference type="InterPro" id="IPR054542">
    <property type="entry name" value="Cys_met_metab_PP"/>
</dbReference>
<dbReference type="KEGG" id="acj:ACAM_0776"/>
<dbReference type="eggNOG" id="arCOG00060">
    <property type="taxonomic scope" value="Archaea"/>
</dbReference>
<dbReference type="STRING" id="1198449.ACAM_0776"/>
<evidence type="ECO:0000256" key="3">
    <source>
        <dbReference type="ARBA" id="ARBA00022898"/>
    </source>
</evidence>
<evidence type="ECO:0000256" key="1">
    <source>
        <dbReference type="ARBA" id="ARBA00001933"/>
    </source>
</evidence>
<dbReference type="EMBL" id="AP012489">
    <property type="protein sequence ID" value="BAN90245.1"/>
    <property type="molecule type" value="Genomic_DNA"/>
</dbReference>
<evidence type="ECO:0000256" key="2">
    <source>
        <dbReference type="ARBA" id="ARBA00009077"/>
    </source>
</evidence>
<comment type="cofactor">
    <cofactor evidence="1">
        <name>pyridoxal 5'-phosphate</name>
        <dbReference type="ChEBI" id="CHEBI:597326"/>
    </cofactor>
</comment>
<dbReference type="Gene3D" id="3.40.640.10">
    <property type="entry name" value="Type I PLP-dependent aspartate aminotransferase-like (Major domain)"/>
    <property type="match status" value="1"/>
</dbReference>
<dbReference type="Gene3D" id="3.90.1150.10">
    <property type="entry name" value="Aspartate Aminotransferase, domain 1"/>
    <property type="match status" value="1"/>
</dbReference>
<comment type="similarity">
    <text evidence="2">Belongs to the trans-sulfuration enzymes family.</text>
</comment>
<sequence length="384" mass="42268">MRGFTTKAVHAGEDPRETLHGDVVHPIHLSVTYWKRSVAEAEEGYVYSRTSNPTRDALEKKLAALENARYALAFSSGLAAEATVILALLREGDHIVAFDDLYGGTKRLFQRVMARFGVKVTYVDARDPSNIERALTPATRMIWLETPTNPLLKLADIRAVAEIASQAGAYLVVDNTFATPYFQKPLELGADIVVHSATKYLSGHSDILAGAVMVNSGEVYEKLKYHQNAVGAVLPPLDSYLLMRSLKTLALRMERHQYNAMKIAEHLESHPKVDRVIYPGLPTHPQHSLAKRQMTGYSGMLSFELKGGAGAAVRFVESLRIIALAESLGGVESLVEIPSLMTHASIPREERLKTGITDGLVRLSVGIEDLEDLIEDIEQALKKT</sequence>
<dbReference type="GO" id="GO:0019346">
    <property type="term" value="P:transsulfuration"/>
    <property type="evidence" value="ECO:0007669"/>
    <property type="project" value="InterPro"/>
</dbReference>
<dbReference type="AlphaFoldDB" id="U3TDY5"/>
<dbReference type="CDD" id="cd00614">
    <property type="entry name" value="CGS_like"/>
    <property type="match status" value="1"/>
</dbReference>
<evidence type="ECO:0000313" key="5">
    <source>
        <dbReference type="Proteomes" id="UP000016887"/>
    </source>
</evidence>
<dbReference type="InterPro" id="IPR015421">
    <property type="entry name" value="PyrdxlP-dep_Trfase_major"/>
</dbReference>
<dbReference type="InterPro" id="IPR015424">
    <property type="entry name" value="PyrdxlP-dep_Trfase"/>
</dbReference>
<dbReference type="PROSITE" id="PS00868">
    <property type="entry name" value="CYS_MET_METAB_PP"/>
    <property type="match status" value="1"/>
</dbReference>
<name>U3TDY5_9CREN</name>
<dbReference type="GO" id="GO:0030170">
    <property type="term" value="F:pyridoxal phosphate binding"/>
    <property type="evidence" value="ECO:0007669"/>
    <property type="project" value="InterPro"/>
</dbReference>
<dbReference type="SUPFAM" id="SSF53383">
    <property type="entry name" value="PLP-dependent transferases"/>
    <property type="match status" value="1"/>
</dbReference>
<keyword evidence="3" id="KW-0663">Pyridoxal phosphate</keyword>
<dbReference type="OrthoDB" id="43458at2157"/>
<dbReference type="PIRSF" id="PIRSF001434">
    <property type="entry name" value="CGS"/>
    <property type="match status" value="1"/>
</dbReference>
<dbReference type="InterPro" id="IPR000277">
    <property type="entry name" value="Cys/Met-Metab_PyrdxlP-dep_enz"/>
</dbReference>
<dbReference type="GO" id="GO:0004123">
    <property type="term" value="F:cystathionine gamma-lyase activity"/>
    <property type="evidence" value="ECO:0007669"/>
    <property type="project" value="TreeGrafter"/>
</dbReference>
<dbReference type="PANTHER" id="PTHR11808:SF15">
    <property type="entry name" value="CYSTATHIONINE GAMMA-LYASE"/>
    <property type="match status" value="1"/>
</dbReference>
<dbReference type="GO" id="GO:0005737">
    <property type="term" value="C:cytoplasm"/>
    <property type="evidence" value="ECO:0007669"/>
    <property type="project" value="TreeGrafter"/>
</dbReference>
<dbReference type="FunFam" id="3.90.1150.10:FF:000008">
    <property type="entry name" value="Cystathionine gamma-synthase"/>
    <property type="match status" value="1"/>
</dbReference>
<accession>U3TDY5</accession>
<reference evidence="4 5" key="1">
    <citation type="journal article" date="2013" name="Appl. Environ. Microbiol.">
        <title>Variation of the Virus-Related Elements within Syntenic Genomes of the Hyperthermophilic Archaeon Aeropyrum.</title>
        <authorList>
            <person name="Daifuku T."/>
            <person name="Yoshida T."/>
            <person name="Kitamura T."/>
            <person name="Kawaichi S."/>
            <person name="Inoue T."/>
            <person name="Nomura K."/>
            <person name="Yoshida Y."/>
            <person name="Kuno S."/>
            <person name="Sako Y."/>
        </authorList>
    </citation>
    <scope>NUCLEOTIDE SEQUENCE [LARGE SCALE GENOMIC DNA]</scope>
    <source>
        <strain evidence="4 5">SY1</strain>
    </source>
</reference>
<dbReference type="RefSeq" id="WP_022541518.1">
    <property type="nucleotide sequence ID" value="NC_022521.1"/>
</dbReference>
<dbReference type="GeneID" id="17110165"/>
<dbReference type="Proteomes" id="UP000016887">
    <property type="component" value="Chromosome"/>
</dbReference>
<evidence type="ECO:0000313" key="4">
    <source>
        <dbReference type="EMBL" id="BAN90245.1"/>
    </source>
</evidence>
<dbReference type="Pfam" id="PF01053">
    <property type="entry name" value="Cys_Met_Meta_PP"/>
    <property type="match status" value="1"/>
</dbReference>
<keyword evidence="4" id="KW-0456">Lyase</keyword>
<dbReference type="GO" id="GO:0019343">
    <property type="term" value="P:cysteine biosynthetic process via cystathionine"/>
    <property type="evidence" value="ECO:0007669"/>
    <property type="project" value="TreeGrafter"/>
</dbReference>
<dbReference type="PANTHER" id="PTHR11808">
    <property type="entry name" value="TRANS-SULFURATION ENZYME FAMILY MEMBER"/>
    <property type="match status" value="1"/>
</dbReference>
<gene>
    <name evidence="4" type="ORF">ACAM_0776</name>
</gene>
<organism evidence="4 5">
    <name type="scientific">Aeropyrum camini SY1 = JCM 12091</name>
    <dbReference type="NCBI Taxonomy" id="1198449"/>
    <lineage>
        <taxon>Archaea</taxon>
        <taxon>Thermoproteota</taxon>
        <taxon>Thermoprotei</taxon>
        <taxon>Desulfurococcales</taxon>
        <taxon>Desulfurococcaceae</taxon>
        <taxon>Aeropyrum</taxon>
    </lineage>
</organism>
<keyword evidence="5" id="KW-1185">Reference proteome</keyword>
<protein>
    <submittedName>
        <fullName evidence="4">Cystathionine gamma-lyase</fullName>
    </submittedName>
</protein>
<dbReference type="NCBIfam" id="NF005871">
    <property type="entry name" value="PRK07811.1"/>
    <property type="match status" value="1"/>
</dbReference>